<organism evidence="1 2">
    <name type="scientific">Paratrimastix pyriformis</name>
    <dbReference type="NCBI Taxonomy" id="342808"/>
    <lineage>
        <taxon>Eukaryota</taxon>
        <taxon>Metamonada</taxon>
        <taxon>Preaxostyla</taxon>
        <taxon>Paratrimastigidae</taxon>
        <taxon>Paratrimastix</taxon>
    </lineage>
</organism>
<dbReference type="EMBL" id="JAPMOS010000026">
    <property type="protein sequence ID" value="KAJ4458720.1"/>
    <property type="molecule type" value="Genomic_DNA"/>
</dbReference>
<comment type="caution">
    <text evidence="1">The sequence shown here is derived from an EMBL/GenBank/DDBJ whole genome shotgun (WGS) entry which is preliminary data.</text>
</comment>
<keyword evidence="2" id="KW-1185">Reference proteome</keyword>
<evidence type="ECO:0000313" key="2">
    <source>
        <dbReference type="Proteomes" id="UP001141327"/>
    </source>
</evidence>
<proteinExistence type="predicted"/>
<sequence length="183" mass="19142">MVGNLAFADPAPTLRGLLEIWQRKGFLPASYLPPLPSNSPSAAARKPATAAAPSLPLLVPDQTAAAELPRVPLFAGDHEAAGLAAEDVMEGWAAETGVPGRVVKRDEFDHAREQVLVYHLAVLAQARGGGWLYPPEGTFGLWSWVARSGCCPAGSPGWLSWGLGWAGLGWAGLGWAGLGWAGL</sequence>
<evidence type="ECO:0000313" key="1">
    <source>
        <dbReference type="EMBL" id="KAJ4458720.1"/>
    </source>
</evidence>
<gene>
    <name evidence="1" type="ORF">PAPYR_5486</name>
</gene>
<accession>A0ABQ8UMM6</accession>
<name>A0ABQ8UMM6_9EUKA</name>
<reference evidence="1" key="1">
    <citation type="journal article" date="2022" name="bioRxiv">
        <title>Genomics of Preaxostyla Flagellates Illuminates Evolutionary Transitions and the Path Towards Mitochondrial Loss.</title>
        <authorList>
            <person name="Novak L.V.F."/>
            <person name="Treitli S.C."/>
            <person name="Pyrih J."/>
            <person name="Halakuc P."/>
            <person name="Pipaliya S.V."/>
            <person name="Vacek V."/>
            <person name="Brzon O."/>
            <person name="Soukal P."/>
            <person name="Eme L."/>
            <person name="Dacks J.B."/>
            <person name="Karnkowska A."/>
            <person name="Elias M."/>
            <person name="Hampl V."/>
        </authorList>
    </citation>
    <scope>NUCLEOTIDE SEQUENCE</scope>
    <source>
        <strain evidence="1">RCP-MX</strain>
    </source>
</reference>
<protein>
    <submittedName>
        <fullName evidence="1">Uncharacterized protein</fullName>
    </submittedName>
</protein>
<dbReference type="Proteomes" id="UP001141327">
    <property type="component" value="Unassembled WGS sequence"/>
</dbReference>